<evidence type="ECO:0000313" key="2">
    <source>
        <dbReference type="Proteomes" id="UP001055879"/>
    </source>
</evidence>
<gene>
    <name evidence="1" type="ORF">L6452_08287</name>
</gene>
<dbReference type="Proteomes" id="UP001055879">
    <property type="component" value="Linkage Group LG03"/>
</dbReference>
<reference evidence="2" key="1">
    <citation type="journal article" date="2022" name="Mol. Ecol. Resour.">
        <title>The genomes of chicory, endive, great burdock and yacon provide insights into Asteraceae palaeo-polyploidization history and plant inulin production.</title>
        <authorList>
            <person name="Fan W."/>
            <person name="Wang S."/>
            <person name="Wang H."/>
            <person name="Wang A."/>
            <person name="Jiang F."/>
            <person name="Liu H."/>
            <person name="Zhao H."/>
            <person name="Xu D."/>
            <person name="Zhang Y."/>
        </authorList>
    </citation>
    <scope>NUCLEOTIDE SEQUENCE [LARGE SCALE GENOMIC DNA]</scope>
    <source>
        <strain evidence="2">cv. Niubang</strain>
    </source>
</reference>
<comment type="caution">
    <text evidence="1">The sequence shown here is derived from an EMBL/GenBank/DDBJ whole genome shotgun (WGS) entry which is preliminary data.</text>
</comment>
<sequence length="142" mass="15802">MSELQPPAEGQMNGGGSGALVSIPADVVVITPPKRQRRPSVRLGDIGDQHTFDNPQRRTKQHQQWKFNSKDPKSSKTRPLVNPTTTAAAAVGDGVPITGEYQGTIDVGEDRNVHLCFSLFHLPKFLNYDQQWRRLLLLEALF</sequence>
<organism evidence="1 2">
    <name type="scientific">Arctium lappa</name>
    <name type="common">Greater burdock</name>
    <name type="synonym">Lappa major</name>
    <dbReference type="NCBI Taxonomy" id="4217"/>
    <lineage>
        <taxon>Eukaryota</taxon>
        <taxon>Viridiplantae</taxon>
        <taxon>Streptophyta</taxon>
        <taxon>Embryophyta</taxon>
        <taxon>Tracheophyta</taxon>
        <taxon>Spermatophyta</taxon>
        <taxon>Magnoliopsida</taxon>
        <taxon>eudicotyledons</taxon>
        <taxon>Gunneridae</taxon>
        <taxon>Pentapetalae</taxon>
        <taxon>asterids</taxon>
        <taxon>campanulids</taxon>
        <taxon>Asterales</taxon>
        <taxon>Asteraceae</taxon>
        <taxon>Carduoideae</taxon>
        <taxon>Cardueae</taxon>
        <taxon>Arctiinae</taxon>
        <taxon>Arctium</taxon>
    </lineage>
</organism>
<keyword evidence="2" id="KW-1185">Reference proteome</keyword>
<dbReference type="EMBL" id="CM042049">
    <property type="protein sequence ID" value="KAI3745876.1"/>
    <property type="molecule type" value="Genomic_DNA"/>
</dbReference>
<accession>A0ACB9DHA8</accession>
<name>A0ACB9DHA8_ARCLA</name>
<proteinExistence type="predicted"/>
<reference evidence="1 2" key="2">
    <citation type="journal article" date="2022" name="Mol. Ecol. Resour.">
        <title>The genomes of chicory, endive, great burdock and yacon provide insights into Asteraceae paleo-polyploidization history and plant inulin production.</title>
        <authorList>
            <person name="Fan W."/>
            <person name="Wang S."/>
            <person name="Wang H."/>
            <person name="Wang A."/>
            <person name="Jiang F."/>
            <person name="Liu H."/>
            <person name="Zhao H."/>
            <person name="Xu D."/>
            <person name="Zhang Y."/>
        </authorList>
    </citation>
    <scope>NUCLEOTIDE SEQUENCE [LARGE SCALE GENOMIC DNA]</scope>
    <source>
        <strain evidence="2">cv. Niubang</strain>
    </source>
</reference>
<protein>
    <submittedName>
        <fullName evidence="1">Uncharacterized protein</fullName>
    </submittedName>
</protein>
<evidence type="ECO:0000313" key="1">
    <source>
        <dbReference type="EMBL" id="KAI3745876.1"/>
    </source>
</evidence>